<accession>A0A914DUV1</accession>
<evidence type="ECO:0000313" key="2">
    <source>
        <dbReference type="WBParaSite" id="ACRNAN_scaffold3784.g21960.t1"/>
    </source>
</evidence>
<keyword evidence="1" id="KW-1185">Reference proteome</keyword>
<sequence>MYENAALELNSTTNIFEVEEYEKIASKNSEVLGGARSTRKQSDQCGDLVRDARRLIDQKISSPLRVR</sequence>
<dbReference type="WBParaSite" id="ACRNAN_scaffold3784.g21960.t1">
    <property type="protein sequence ID" value="ACRNAN_scaffold3784.g21960.t1"/>
    <property type="gene ID" value="ACRNAN_scaffold3784.g21960"/>
</dbReference>
<protein>
    <submittedName>
        <fullName evidence="2">Uncharacterized protein</fullName>
    </submittedName>
</protein>
<dbReference type="Proteomes" id="UP000887540">
    <property type="component" value="Unplaced"/>
</dbReference>
<evidence type="ECO:0000313" key="1">
    <source>
        <dbReference type="Proteomes" id="UP000887540"/>
    </source>
</evidence>
<organism evidence="1 2">
    <name type="scientific">Acrobeloides nanus</name>
    <dbReference type="NCBI Taxonomy" id="290746"/>
    <lineage>
        <taxon>Eukaryota</taxon>
        <taxon>Metazoa</taxon>
        <taxon>Ecdysozoa</taxon>
        <taxon>Nematoda</taxon>
        <taxon>Chromadorea</taxon>
        <taxon>Rhabditida</taxon>
        <taxon>Tylenchina</taxon>
        <taxon>Cephalobomorpha</taxon>
        <taxon>Cephaloboidea</taxon>
        <taxon>Cephalobidae</taxon>
        <taxon>Acrobeloides</taxon>
    </lineage>
</organism>
<proteinExistence type="predicted"/>
<dbReference type="AlphaFoldDB" id="A0A914DUV1"/>
<name>A0A914DUV1_9BILA</name>
<reference evidence="2" key="1">
    <citation type="submission" date="2022-11" db="UniProtKB">
        <authorList>
            <consortium name="WormBaseParasite"/>
        </authorList>
    </citation>
    <scope>IDENTIFICATION</scope>
</reference>